<dbReference type="GO" id="GO:1901678">
    <property type="term" value="P:iron coordination entity transport"/>
    <property type="evidence" value="ECO:0007669"/>
    <property type="project" value="UniProtKB-ARBA"/>
</dbReference>
<evidence type="ECO:0000256" key="5">
    <source>
        <dbReference type="SAM" id="MobiDB-lite"/>
    </source>
</evidence>
<accession>A0A853EW67</accession>
<protein>
    <submittedName>
        <fullName evidence="8">Iron-siderophore ABC transporter substrate-binding protein</fullName>
    </submittedName>
</protein>
<dbReference type="InterPro" id="IPR002491">
    <property type="entry name" value="ABC_transptr_periplasmic_BD"/>
</dbReference>
<evidence type="ECO:0000256" key="6">
    <source>
        <dbReference type="SAM" id="SignalP"/>
    </source>
</evidence>
<evidence type="ECO:0000313" key="8">
    <source>
        <dbReference type="EMBL" id="NYS94054.1"/>
    </source>
</evidence>
<dbReference type="PROSITE" id="PS51257">
    <property type="entry name" value="PROKAR_LIPOPROTEIN"/>
    <property type="match status" value="1"/>
</dbReference>
<evidence type="ECO:0000256" key="2">
    <source>
        <dbReference type="ARBA" id="ARBA00008814"/>
    </source>
</evidence>
<dbReference type="CDD" id="cd01146">
    <property type="entry name" value="FhuD"/>
    <property type="match status" value="1"/>
</dbReference>
<feature type="domain" description="Fe/B12 periplasmic-binding" evidence="7">
    <location>
        <begin position="63"/>
        <end position="333"/>
    </location>
</feature>
<evidence type="ECO:0000256" key="4">
    <source>
        <dbReference type="ARBA" id="ARBA00022729"/>
    </source>
</evidence>
<evidence type="ECO:0000313" key="9">
    <source>
        <dbReference type="Proteomes" id="UP000561011"/>
    </source>
</evidence>
<dbReference type="PANTHER" id="PTHR30532">
    <property type="entry name" value="IRON III DICITRATE-BINDING PERIPLASMIC PROTEIN"/>
    <property type="match status" value="1"/>
</dbReference>
<dbReference type="EMBL" id="JACBYE010000025">
    <property type="protein sequence ID" value="NYS94054.1"/>
    <property type="molecule type" value="Genomic_DNA"/>
</dbReference>
<name>A0A853EW67_9MICO</name>
<dbReference type="PROSITE" id="PS50983">
    <property type="entry name" value="FE_B12_PBP"/>
    <property type="match status" value="1"/>
</dbReference>
<organism evidence="8 9">
    <name type="scientific">Sanguibacter inulinus</name>
    <dbReference type="NCBI Taxonomy" id="60922"/>
    <lineage>
        <taxon>Bacteria</taxon>
        <taxon>Bacillati</taxon>
        <taxon>Actinomycetota</taxon>
        <taxon>Actinomycetes</taxon>
        <taxon>Micrococcales</taxon>
        <taxon>Sanguibacteraceae</taxon>
        <taxon>Sanguibacter</taxon>
    </lineage>
</organism>
<keyword evidence="4 6" id="KW-0732">Signal</keyword>
<evidence type="ECO:0000259" key="7">
    <source>
        <dbReference type="PROSITE" id="PS50983"/>
    </source>
</evidence>
<keyword evidence="3" id="KW-0813">Transport</keyword>
<comment type="caution">
    <text evidence="8">The sequence shown here is derived from an EMBL/GenBank/DDBJ whole genome shotgun (WGS) entry which is preliminary data.</text>
</comment>
<keyword evidence="9" id="KW-1185">Reference proteome</keyword>
<feature type="region of interest" description="Disordered" evidence="5">
    <location>
        <begin position="26"/>
        <end position="52"/>
    </location>
</feature>
<sequence length="333" mass="34055">MRPTHLLALPAALLAAALTLSACGTTETPDADASGDATTAASTGPVTYTDERGEHTLDAPATAVVSLEWGLTENLLALGAPIVGQADVEGYNTWDTSIALDPSTPDVGTRGEASLEAISALEPDLIAVTTDTTDAVVDQLEDIAPVVVLRGSDGSDPIGYMRSTVETLAAATGTDAKGEELLQSFDDKVAEGKAALEEAGVAGAAFTMADGWITNGTVSVRMYTSGSFFGAIGDELGLENAWTGEGDPDYGLAQTDVEGLTALSDTKDLTFLYTASASEANPFDEGLAGNAIWEQLPFVAAGDVQRLPDGIWMFGGPASAEAYVDAVVAALTA</sequence>
<dbReference type="Gene3D" id="3.40.50.1980">
    <property type="entry name" value="Nitrogenase molybdenum iron protein domain"/>
    <property type="match status" value="2"/>
</dbReference>
<dbReference type="PANTHER" id="PTHR30532:SF1">
    <property type="entry name" value="IRON(3+)-HYDROXAMATE-BINDING PROTEIN FHUD"/>
    <property type="match status" value="1"/>
</dbReference>
<dbReference type="RefSeq" id="WP_179913548.1">
    <property type="nucleotide sequence ID" value="NZ_JACBYE010000025.1"/>
</dbReference>
<dbReference type="InterPro" id="IPR051313">
    <property type="entry name" value="Bact_iron-sidero_bind"/>
</dbReference>
<dbReference type="GO" id="GO:0030288">
    <property type="term" value="C:outer membrane-bounded periplasmic space"/>
    <property type="evidence" value="ECO:0007669"/>
    <property type="project" value="TreeGrafter"/>
</dbReference>
<dbReference type="AlphaFoldDB" id="A0A853EW67"/>
<dbReference type="SUPFAM" id="SSF53807">
    <property type="entry name" value="Helical backbone' metal receptor"/>
    <property type="match status" value="1"/>
</dbReference>
<comment type="similarity">
    <text evidence="2">Belongs to the bacterial solute-binding protein 8 family.</text>
</comment>
<feature type="compositionally biased region" description="Low complexity" evidence="5">
    <location>
        <begin position="31"/>
        <end position="45"/>
    </location>
</feature>
<comment type="subcellular location">
    <subcellularLocation>
        <location evidence="1">Cell envelope</location>
    </subcellularLocation>
</comment>
<dbReference type="Proteomes" id="UP000561011">
    <property type="component" value="Unassembled WGS sequence"/>
</dbReference>
<feature type="chain" id="PRO_5039343937" evidence="6">
    <location>
        <begin position="23"/>
        <end position="333"/>
    </location>
</feature>
<dbReference type="Pfam" id="PF01497">
    <property type="entry name" value="Peripla_BP_2"/>
    <property type="match status" value="1"/>
</dbReference>
<reference evidence="8 9" key="1">
    <citation type="submission" date="2020-07" db="EMBL/GenBank/DDBJ databases">
        <title>MOT database genomes.</title>
        <authorList>
            <person name="Joseph S."/>
            <person name="Aduse-Opoku J."/>
            <person name="Hashim A."/>
            <person name="Wade W."/>
            <person name="Curtis M."/>
        </authorList>
    </citation>
    <scope>NUCLEOTIDE SEQUENCE [LARGE SCALE GENOMIC DNA]</scope>
    <source>
        <strain evidence="8 9">DSM 100099</strain>
    </source>
</reference>
<feature type="signal peptide" evidence="6">
    <location>
        <begin position="1"/>
        <end position="22"/>
    </location>
</feature>
<gene>
    <name evidence="8" type="ORF">HZZ10_11055</name>
</gene>
<proteinExistence type="inferred from homology"/>
<evidence type="ECO:0000256" key="1">
    <source>
        <dbReference type="ARBA" id="ARBA00004196"/>
    </source>
</evidence>
<evidence type="ECO:0000256" key="3">
    <source>
        <dbReference type="ARBA" id="ARBA00022448"/>
    </source>
</evidence>